<comment type="function">
    <text evidence="9">Catalyzes the formation of dTDP-glucose, from dTTP and glucose 1-phosphate, as well as its pyrophosphorolysis.</text>
</comment>
<accession>A0A0S4KUI8</accession>
<evidence type="ECO:0000256" key="6">
    <source>
        <dbReference type="ARBA" id="ARBA00022723"/>
    </source>
</evidence>
<dbReference type="EC" id="2.7.7.24" evidence="3 9"/>
<evidence type="ECO:0000259" key="10">
    <source>
        <dbReference type="Pfam" id="PF00483"/>
    </source>
</evidence>
<name>A0A0S4KUI8_9BACT</name>
<dbReference type="Pfam" id="PF00483">
    <property type="entry name" value="NTP_transferase"/>
    <property type="match status" value="1"/>
</dbReference>
<reference evidence="12" key="1">
    <citation type="submission" date="2015-09" db="EMBL/GenBank/DDBJ databases">
        <authorList>
            <person name="Daims H."/>
        </authorList>
    </citation>
    <scope>NUCLEOTIDE SEQUENCE [LARGE SCALE GENOMIC DNA]</scope>
</reference>
<dbReference type="InterPro" id="IPR005835">
    <property type="entry name" value="NTP_transferase_dom"/>
</dbReference>
<dbReference type="InterPro" id="IPR029044">
    <property type="entry name" value="Nucleotide-diphossugar_trans"/>
</dbReference>
<comment type="cofactor">
    <cofactor evidence="1">
        <name>Mg(2+)</name>
        <dbReference type="ChEBI" id="CHEBI:18420"/>
    </cofactor>
</comment>
<keyword evidence="7 9" id="KW-0460">Magnesium</keyword>
<evidence type="ECO:0000313" key="11">
    <source>
        <dbReference type="EMBL" id="CUQ68083.1"/>
    </source>
</evidence>
<evidence type="ECO:0000256" key="9">
    <source>
        <dbReference type="RuleBase" id="RU003706"/>
    </source>
</evidence>
<dbReference type="Gene3D" id="3.90.550.10">
    <property type="entry name" value="Spore Coat Polysaccharide Biosynthesis Protein SpsA, Chain A"/>
    <property type="match status" value="1"/>
</dbReference>
<protein>
    <recommendedName>
        <fullName evidence="3 9">Glucose-1-phosphate thymidylyltransferase</fullName>
        <ecNumber evidence="3 9">2.7.7.24</ecNumber>
    </recommendedName>
</protein>
<dbReference type="STRING" id="1715989.NITINOP_3111"/>
<keyword evidence="4 9" id="KW-0808">Transferase</keyword>
<dbReference type="FunFam" id="3.90.550.10:FF:000023">
    <property type="entry name" value="Glucose-1-phosphate thymidylyltransferase"/>
    <property type="match status" value="1"/>
</dbReference>
<keyword evidence="12" id="KW-1185">Reference proteome</keyword>
<organism evidence="11 12">
    <name type="scientific">Candidatus Nitrospira inopinata</name>
    <dbReference type="NCBI Taxonomy" id="1715989"/>
    <lineage>
        <taxon>Bacteria</taxon>
        <taxon>Pseudomonadati</taxon>
        <taxon>Nitrospirota</taxon>
        <taxon>Nitrospiria</taxon>
        <taxon>Nitrospirales</taxon>
        <taxon>Nitrospiraceae</taxon>
        <taxon>Nitrospira</taxon>
    </lineage>
</organism>
<evidence type="ECO:0000256" key="2">
    <source>
        <dbReference type="ARBA" id="ARBA00010480"/>
    </source>
</evidence>
<dbReference type="RefSeq" id="WP_062487140.1">
    <property type="nucleotide sequence ID" value="NZ_LN885086.1"/>
</dbReference>
<evidence type="ECO:0000256" key="1">
    <source>
        <dbReference type="ARBA" id="ARBA00001946"/>
    </source>
</evidence>
<dbReference type="InterPro" id="IPR005907">
    <property type="entry name" value="G1P_thy_trans_s"/>
</dbReference>
<keyword evidence="5 9" id="KW-0548">Nucleotidyltransferase</keyword>
<dbReference type="PANTHER" id="PTHR43532:SF1">
    <property type="entry name" value="GLUCOSE-1-PHOSPHATE THYMIDYLYLTRANSFERASE 1"/>
    <property type="match status" value="1"/>
</dbReference>
<evidence type="ECO:0000256" key="7">
    <source>
        <dbReference type="ARBA" id="ARBA00022842"/>
    </source>
</evidence>
<comment type="similarity">
    <text evidence="2 9">Belongs to the glucose-1-phosphate thymidylyltransferase family.</text>
</comment>
<proteinExistence type="inferred from homology"/>
<dbReference type="OrthoDB" id="9803871at2"/>
<dbReference type="PANTHER" id="PTHR43532">
    <property type="entry name" value="GLUCOSE-1-PHOSPHATE THYMIDYLYLTRANSFERASE"/>
    <property type="match status" value="1"/>
</dbReference>
<evidence type="ECO:0000256" key="5">
    <source>
        <dbReference type="ARBA" id="ARBA00022695"/>
    </source>
</evidence>
<keyword evidence="6 9" id="KW-0479">Metal-binding</keyword>
<evidence type="ECO:0000256" key="4">
    <source>
        <dbReference type="ARBA" id="ARBA00022679"/>
    </source>
</evidence>
<gene>
    <name evidence="11" type="primary">rmlA</name>
    <name evidence="11" type="ORF">NITINOP_3111</name>
</gene>
<sequence>MSQDSRSGQTVKRKGIILAGGAGTRLHPATLSISKQLLPVFDKPMIYYPLSTLMLAGIRDILVISTPQDTPRFEQLLGKGEQWGARIHYAVQPSPDGLAQAFLIGESFIGDDVSALVLGDNIFYGHDFQRLLNSAMARTDGATIFAYHVHDPERYGVAEFDGQGRVRSLEEKPAKPKSNYAVTGLYFYDRRVVEYAKSLKPSARGELEITDLNRLYLQEGLLHVEVMGRGYAWLDTGTHESLLDAGQFIATLEHRQGLKVACPEEIAYRQGWIDAAQVERLAQPLAKNGYGKYLLRIIKENVF</sequence>
<dbReference type="GO" id="GO:0046872">
    <property type="term" value="F:metal ion binding"/>
    <property type="evidence" value="ECO:0007669"/>
    <property type="project" value="UniProtKB-KW"/>
</dbReference>
<evidence type="ECO:0000256" key="3">
    <source>
        <dbReference type="ARBA" id="ARBA00012461"/>
    </source>
</evidence>
<evidence type="ECO:0000256" key="8">
    <source>
        <dbReference type="ARBA" id="ARBA00049336"/>
    </source>
</evidence>
<dbReference type="CDD" id="cd02538">
    <property type="entry name" value="G1P_TT_short"/>
    <property type="match status" value="1"/>
</dbReference>
<feature type="domain" description="Nucleotidyl transferase" evidence="10">
    <location>
        <begin position="14"/>
        <end position="250"/>
    </location>
</feature>
<dbReference type="Proteomes" id="UP000066284">
    <property type="component" value="Chromosome 1"/>
</dbReference>
<dbReference type="GO" id="GO:0008879">
    <property type="term" value="F:glucose-1-phosphate thymidylyltransferase activity"/>
    <property type="evidence" value="ECO:0007669"/>
    <property type="project" value="UniProtKB-EC"/>
</dbReference>
<dbReference type="NCBIfam" id="TIGR01207">
    <property type="entry name" value="rmlA"/>
    <property type="match status" value="1"/>
</dbReference>
<dbReference type="AlphaFoldDB" id="A0A0S4KUI8"/>
<dbReference type="KEGG" id="nio:NITINOP_3111"/>
<dbReference type="SUPFAM" id="SSF53448">
    <property type="entry name" value="Nucleotide-diphospho-sugar transferases"/>
    <property type="match status" value="1"/>
</dbReference>
<dbReference type="EMBL" id="LN885086">
    <property type="protein sequence ID" value="CUQ68083.1"/>
    <property type="molecule type" value="Genomic_DNA"/>
</dbReference>
<comment type="catalytic activity">
    <reaction evidence="8 9">
        <text>dTTP + alpha-D-glucose 1-phosphate + H(+) = dTDP-alpha-D-glucose + diphosphate</text>
        <dbReference type="Rhea" id="RHEA:15225"/>
        <dbReference type="ChEBI" id="CHEBI:15378"/>
        <dbReference type="ChEBI" id="CHEBI:33019"/>
        <dbReference type="ChEBI" id="CHEBI:37568"/>
        <dbReference type="ChEBI" id="CHEBI:57477"/>
        <dbReference type="ChEBI" id="CHEBI:58601"/>
        <dbReference type="EC" id="2.7.7.24"/>
    </reaction>
</comment>
<evidence type="ECO:0000313" key="12">
    <source>
        <dbReference type="Proteomes" id="UP000066284"/>
    </source>
</evidence>